<proteinExistence type="predicted"/>
<feature type="domain" description="Macro" evidence="1">
    <location>
        <begin position="13"/>
        <end position="154"/>
    </location>
</feature>
<dbReference type="EMBL" id="CALLCH030000007">
    <property type="protein sequence ID" value="CAI4213144.1"/>
    <property type="molecule type" value="Genomic_DNA"/>
</dbReference>
<evidence type="ECO:0000313" key="2">
    <source>
        <dbReference type="EMBL" id="CAI4213144.1"/>
    </source>
</evidence>
<dbReference type="AlphaFoldDB" id="A0A9P1GYG1"/>
<dbReference type="InterPro" id="IPR002589">
    <property type="entry name" value="Macro_dom"/>
</dbReference>
<dbReference type="Gene3D" id="3.40.220.10">
    <property type="entry name" value="Leucine Aminopeptidase, subunit E, domain 1"/>
    <property type="match status" value="2"/>
</dbReference>
<dbReference type="SUPFAM" id="SSF52949">
    <property type="entry name" value="Macro domain-like"/>
    <property type="match status" value="1"/>
</dbReference>
<evidence type="ECO:0000259" key="1">
    <source>
        <dbReference type="PROSITE" id="PS51154"/>
    </source>
</evidence>
<evidence type="ECO:0000313" key="3">
    <source>
        <dbReference type="Proteomes" id="UP000838763"/>
    </source>
</evidence>
<dbReference type="OrthoDB" id="6077599at2759"/>
<protein>
    <recommendedName>
        <fullName evidence="1">Macro domain-containing protein</fullName>
    </recommendedName>
</protein>
<comment type="caution">
    <text evidence="2">The sequence shown here is derived from an EMBL/GenBank/DDBJ whole genome shotgun (WGS) entry which is preliminary data.</text>
</comment>
<dbReference type="PROSITE" id="PS51154">
    <property type="entry name" value="MACRO"/>
    <property type="match status" value="1"/>
</dbReference>
<accession>A0A9P1GYG1</accession>
<dbReference type="SMART" id="SM00506">
    <property type="entry name" value="A1pp"/>
    <property type="match status" value="1"/>
</dbReference>
<keyword evidence="3" id="KW-1185">Reference proteome</keyword>
<dbReference type="Pfam" id="PF01661">
    <property type="entry name" value="Macro"/>
    <property type="match status" value="1"/>
</dbReference>
<dbReference type="PANTHER" id="PTHR11106:SF27">
    <property type="entry name" value="MACRO DOMAIN-CONTAINING PROTEIN"/>
    <property type="match status" value="1"/>
</dbReference>
<organism evidence="2 3">
    <name type="scientific">Parascedosporium putredinis</name>
    <dbReference type="NCBI Taxonomy" id="1442378"/>
    <lineage>
        <taxon>Eukaryota</taxon>
        <taxon>Fungi</taxon>
        <taxon>Dikarya</taxon>
        <taxon>Ascomycota</taxon>
        <taxon>Pezizomycotina</taxon>
        <taxon>Sordariomycetes</taxon>
        <taxon>Hypocreomycetidae</taxon>
        <taxon>Microascales</taxon>
        <taxon>Microascaceae</taxon>
        <taxon>Parascedosporium</taxon>
    </lineage>
</organism>
<dbReference type="PANTHER" id="PTHR11106">
    <property type="entry name" value="GANGLIOSIDE INDUCED DIFFERENTIATION ASSOCIATED PROTEIN 2-RELATED"/>
    <property type="match status" value="1"/>
</dbReference>
<reference evidence="2" key="1">
    <citation type="submission" date="2022-11" db="EMBL/GenBank/DDBJ databases">
        <authorList>
            <person name="Scott C."/>
            <person name="Bruce N."/>
        </authorList>
    </citation>
    <scope>NUCLEOTIDE SEQUENCE</scope>
</reference>
<dbReference type="Proteomes" id="UP000838763">
    <property type="component" value="Unassembled WGS sequence"/>
</dbReference>
<dbReference type="InterPro" id="IPR043472">
    <property type="entry name" value="Macro_dom-like"/>
</dbReference>
<name>A0A9P1GYG1_9PEZI</name>
<sequence length="159" mass="17199">MIPEIVRAHRSRKQPVPPSQSFNDRVSVYRGDITKLEVGAIVNAANGRLLGGRRSYTPWAVYKAAKAEEAKAALAGCYQKSLELAAEHGCGSVAFSSISTGIYGYPSLDASRVAAETTRKFLEGPDGDKLTRVIFVTFETKDVEAYGETLPEIFPPTSS</sequence>
<gene>
    <name evidence="2" type="ORF">PPNO1_LOCUS2895</name>
</gene>